<evidence type="ECO:0000256" key="6">
    <source>
        <dbReference type="ARBA" id="ARBA00022737"/>
    </source>
</evidence>
<dbReference type="InterPro" id="IPR009060">
    <property type="entry name" value="UBA-like_sf"/>
</dbReference>
<keyword evidence="4" id="KW-0645">Protease</keyword>
<dbReference type="SUPFAM" id="SSF46934">
    <property type="entry name" value="UBA-like"/>
    <property type="match status" value="1"/>
</dbReference>
<reference evidence="14 15" key="1">
    <citation type="journal article" date="2020" name="ISME J.">
        <title>Uncovering the hidden diversity of litter-decomposition mechanisms in mushroom-forming fungi.</title>
        <authorList>
            <person name="Floudas D."/>
            <person name="Bentzer J."/>
            <person name="Ahren D."/>
            <person name="Johansson T."/>
            <person name="Persson P."/>
            <person name="Tunlid A."/>
        </authorList>
    </citation>
    <scope>NUCLEOTIDE SEQUENCE [LARGE SCALE GENOMIC DNA]</scope>
    <source>
        <strain evidence="14 15">CBS 175.51</strain>
    </source>
</reference>
<evidence type="ECO:0000256" key="12">
    <source>
        <dbReference type="SAM" id="MobiDB-lite"/>
    </source>
</evidence>
<evidence type="ECO:0000256" key="7">
    <source>
        <dbReference type="ARBA" id="ARBA00022771"/>
    </source>
</evidence>
<evidence type="ECO:0000256" key="4">
    <source>
        <dbReference type="ARBA" id="ARBA00022670"/>
    </source>
</evidence>
<keyword evidence="11" id="KW-0862">Zinc</keyword>
<name>A0A8H5BAK3_9AGAR</name>
<keyword evidence="5" id="KW-0479">Metal-binding</keyword>
<dbReference type="GO" id="GO:0006508">
    <property type="term" value="P:proteolysis"/>
    <property type="evidence" value="ECO:0007669"/>
    <property type="project" value="UniProtKB-KW"/>
</dbReference>
<sequence>MYVGRDEQDVVSVAVPANAPKPSSGDAMNVEGEGEGKAEYEEATHVIPRHPNHPPLTKVLEFTEKHLGTRLKDGEEPLPEDTGIASAGGGGGDRLLEFNAAALEQLQMMGFPLVRRQKALLATVNSDAEVAMGWLFEHMEDAGQFYFSSMFLL</sequence>
<feature type="region of interest" description="Disordered" evidence="12">
    <location>
        <begin position="1"/>
        <end position="38"/>
    </location>
</feature>
<evidence type="ECO:0000256" key="11">
    <source>
        <dbReference type="ARBA" id="ARBA00022833"/>
    </source>
</evidence>
<keyword evidence="10" id="KW-0788">Thiol protease</keyword>
<keyword evidence="6" id="KW-0677">Repeat</keyword>
<evidence type="ECO:0000313" key="15">
    <source>
        <dbReference type="Proteomes" id="UP000541558"/>
    </source>
</evidence>
<evidence type="ECO:0000256" key="3">
    <source>
        <dbReference type="ARBA" id="ARBA00012759"/>
    </source>
</evidence>
<comment type="catalytic activity">
    <reaction evidence="1">
        <text>Thiol-dependent hydrolysis of ester, thioester, amide, peptide and isopeptide bonds formed by the C-terminal Gly of ubiquitin (a 76-residue protein attached to proteins as an intracellular targeting signal).</text>
        <dbReference type="EC" id="3.4.19.12"/>
    </reaction>
</comment>
<evidence type="ECO:0000256" key="9">
    <source>
        <dbReference type="ARBA" id="ARBA00022801"/>
    </source>
</evidence>
<comment type="caution">
    <text evidence="14">The sequence shown here is derived from an EMBL/GenBank/DDBJ whole genome shotgun (WGS) entry which is preliminary data.</text>
</comment>
<keyword evidence="8" id="KW-0833">Ubl conjugation pathway</keyword>
<dbReference type="Gene3D" id="1.10.8.10">
    <property type="entry name" value="DNA helicase RuvA subunit, C-terminal domain"/>
    <property type="match status" value="1"/>
</dbReference>
<dbReference type="GO" id="GO:0008270">
    <property type="term" value="F:zinc ion binding"/>
    <property type="evidence" value="ECO:0007669"/>
    <property type="project" value="UniProtKB-KW"/>
</dbReference>
<dbReference type="Pfam" id="PF22562">
    <property type="entry name" value="UBA_7"/>
    <property type="match status" value="1"/>
</dbReference>
<dbReference type="AlphaFoldDB" id="A0A8H5BAK3"/>
<evidence type="ECO:0000256" key="8">
    <source>
        <dbReference type="ARBA" id="ARBA00022786"/>
    </source>
</evidence>
<organism evidence="14 15">
    <name type="scientific">Ephemerocybe angulata</name>
    <dbReference type="NCBI Taxonomy" id="980116"/>
    <lineage>
        <taxon>Eukaryota</taxon>
        <taxon>Fungi</taxon>
        <taxon>Dikarya</taxon>
        <taxon>Basidiomycota</taxon>
        <taxon>Agaricomycotina</taxon>
        <taxon>Agaricomycetes</taxon>
        <taxon>Agaricomycetidae</taxon>
        <taxon>Agaricales</taxon>
        <taxon>Agaricineae</taxon>
        <taxon>Psathyrellaceae</taxon>
        <taxon>Ephemerocybe</taxon>
    </lineage>
</organism>
<evidence type="ECO:0000256" key="5">
    <source>
        <dbReference type="ARBA" id="ARBA00022723"/>
    </source>
</evidence>
<dbReference type="PROSITE" id="PS50030">
    <property type="entry name" value="UBA"/>
    <property type="match status" value="1"/>
</dbReference>
<dbReference type="InterPro" id="IPR015940">
    <property type="entry name" value="UBA"/>
</dbReference>
<keyword evidence="7" id="KW-0863">Zinc-finger</keyword>
<feature type="region of interest" description="Disordered" evidence="12">
    <location>
        <begin position="69"/>
        <end position="89"/>
    </location>
</feature>
<dbReference type="GO" id="GO:0004843">
    <property type="term" value="F:cysteine-type deubiquitinase activity"/>
    <property type="evidence" value="ECO:0007669"/>
    <property type="project" value="UniProtKB-EC"/>
</dbReference>
<evidence type="ECO:0000313" key="14">
    <source>
        <dbReference type="EMBL" id="KAF5319774.1"/>
    </source>
</evidence>
<evidence type="ECO:0000256" key="10">
    <source>
        <dbReference type="ARBA" id="ARBA00022807"/>
    </source>
</evidence>
<dbReference type="FunFam" id="1.10.8.10:FF:000103">
    <property type="entry name" value="Ubiquitin carboxyl-terminal hydrolase"/>
    <property type="match status" value="1"/>
</dbReference>
<protein>
    <recommendedName>
        <fullName evidence="3">ubiquitinyl hydrolase 1</fullName>
        <ecNumber evidence="3">3.4.19.12</ecNumber>
    </recommendedName>
</protein>
<feature type="domain" description="UBA" evidence="13">
    <location>
        <begin position="97"/>
        <end position="138"/>
    </location>
</feature>
<comment type="similarity">
    <text evidence="2">Belongs to the peptidase C19 family.</text>
</comment>
<dbReference type="EMBL" id="JAACJK010000173">
    <property type="protein sequence ID" value="KAF5319774.1"/>
    <property type="molecule type" value="Genomic_DNA"/>
</dbReference>
<keyword evidence="15" id="KW-1185">Reference proteome</keyword>
<evidence type="ECO:0000256" key="1">
    <source>
        <dbReference type="ARBA" id="ARBA00000707"/>
    </source>
</evidence>
<dbReference type="EC" id="3.4.19.12" evidence="3"/>
<gene>
    <name evidence="14" type="ORF">D9611_012873</name>
</gene>
<proteinExistence type="inferred from homology"/>
<dbReference type="OrthoDB" id="3223351at2759"/>
<keyword evidence="9" id="KW-0378">Hydrolase</keyword>
<evidence type="ECO:0000259" key="13">
    <source>
        <dbReference type="PROSITE" id="PS50030"/>
    </source>
</evidence>
<accession>A0A8H5BAK3</accession>
<dbReference type="Proteomes" id="UP000541558">
    <property type="component" value="Unassembled WGS sequence"/>
</dbReference>
<evidence type="ECO:0000256" key="2">
    <source>
        <dbReference type="ARBA" id="ARBA00009085"/>
    </source>
</evidence>